<dbReference type="EMBL" id="JWTK01000006">
    <property type="protein sequence ID" value="OJH48743.1"/>
    <property type="molecule type" value="Genomic_DNA"/>
</dbReference>
<dbReference type="Proteomes" id="UP000185713">
    <property type="component" value="Unassembled WGS sequence"/>
</dbReference>
<reference evidence="1 2" key="1">
    <citation type="submission" date="2014-12" db="EMBL/GenBank/DDBJ databases">
        <title>The genome sequence of Methanohalophilus portucalensis strain FDF1.</title>
        <authorList>
            <person name="Lai M.-C."/>
            <person name="Lai S.-J."/>
        </authorList>
    </citation>
    <scope>NUCLEOTIDE SEQUENCE [LARGE SCALE GENOMIC DNA]</scope>
    <source>
        <strain evidence="1 2">FDF-1</strain>
    </source>
</reference>
<proteinExistence type="predicted"/>
<dbReference type="AlphaFoldDB" id="A0A1L9C2Q4"/>
<comment type="caution">
    <text evidence="1">The sequence shown here is derived from an EMBL/GenBank/DDBJ whole genome shotgun (WGS) entry which is preliminary data.</text>
</comment>
<evidence type="ECO:0000313" key="2">
    <source>
        <dbReference type="Proteomes" id="UP000185713"/>
    </source>
</evidence>
<gene>
    <name evidence="1" type="ORF">MPF_1790</name>
</gene>
<protein>
    <submittedName>
        <fullName evidence="1">Uncharacterized protein</fullName>
    </submittedName>
</protein>
<organism evidence="1 2">
    <name type="scientific">Methanohalophilus portucalensis FDF-1</name>
    <dbReference type="NCBI Taxonomy" id="523843"/>
    <lineage>
        <taxon>Archaea</taxon>
        <taxon>Methanobacteriati</taxon>
        <taxon>Methanobacteriota</taxon>
        <taxon>Stenosarchaea group</taxon>
        <taxon>Methanomicrobia</taxon>
        <taxon>Methanosarcinales</taxon>
        <taxon>Methanosarcinaceae</taxon>
        <taxon>Methanohalophilus</taxon>
    </lineage>
</organism>
<name>A0A1L9C2Q4_9EURY</name>
<evidence type="ECO:0000313" key="1">
    <source>
        <dbReference type="EMBL" id="OJH48743.1"/>
    </source>
</evidence>
<sequence>MKGMRTGYSDFLYLRLNQNETNSFTAATNHPPIPSILSSFLMVVKSIAYMDHLKLFLVVNTNLYRIF</sequence>
<accession>A0A1L9C2Q4</accession>